<reference evidence="8" key="1">
    <citation type="submission" date="2024-04" db="UniProtKB">
        <authorList>
            <consortium name="EnsemblMetazoa"/>
        </authorList>
    </citation>
    <scope>IDENTIFICATION</scope>
    <source>
        <strain evidence="8">EBRO</strain>
    </source>
</reference>
<accession>A0AAG5DPA2</accession>
<dbReference type="CDD" id="cd16713">
    <property type="entry name" value="RING-HC_BIRC2_3_7"/>
    <property type="match status" value="1"/>
</dbReference>
<dbReference type="PROSITE" id="PS50089">
    <property type="entry name" value="ZF_RING_2"/>
    <property type="match status" value="1"/>
</dbReference>
<dbReference type="EnsemblMetazoa" id="ENSAATROPT014094">
    <property type="protein sequence ID" value="ENSAATROPP012845"/>
    <property type="gene ID" value="ENSAATROPG011429"/>
</dbReference>
<dbReference type="PANTHER" id="PTHR10044">
    <property type="entry name" value="INHIBITOR OF APOPTOSIS"/>
    <property type="match status" value="1"/>
</dbReference>
<protein>
    <recommendedName>
        <fullName evidence="7">RING-type domain-containing protein</fullName>
    </recommendedName>
</protein>
<dbReference type="Gene3D" id="1.10.1170.10">
    <property type="entry name" value="Inhibitor Of Apoptosis Protein (2mihbC-IAP-1), Chain A"/>
    <property type="match status" value="3"/>
</dbReference>
<keyword evidence="3 5" id="KW-0863">Zinc-finger</keyword>
<evidence type="ECO:0000256" key="2">
    <source>
        <dbReference type="ARBA" id="ARBA00022723"/>
    </source>
</evidence>
<dbReference type="SUPFAM" id="SSF57924">
    <property type="entry name" value="Inhibitor of apoptosis (IAP) repeat"/>
    <property type="match status" value="3"/>
</dbReference>
<evidence type="ECO:0000256" key="4">
    <source>
        <dbReference type="ARBA" id="ARBA00022833"/>
    </source>
</evidence>
<dbReference type="FunFam" id="1.10.1170.10:FF:000002">
    <property type="entry name" value="Baculoviral IAP repeat containing 7"/>
    <property type="match status" value="1"/>
</dbReference>
<feature type="region of interest" description="Disordered" evidence="6">
    <location>
        <begin position="413"/>
        <end position="450"/>
    </location>
</feature>
<keyword evidence="9" id="KW-1185">Reference proteome</keyword>
<dbReference type="PROSITE" id="PS50143">
    <property type="entry name" value="BIR_REPEAT_2"/>
    <property type="match status" value="3"/>
</dbReference>
<name>A0AAG5DPA2_ANOAO</name>
<organism evidence="8 9">
    <name type="scientific">Anopheles atroparvus</name>
    <name type="common">European mosquito</name>
    <dbReference type="NCBI Taxonomy" id="41427"/>
    <lineage>
        <taxon>Eukaryota</taxon>
        <taxon>Metazoa</taxon>
        <taxon>Ecdysozoa</taxon>
        <taxon>Arthropoda</taxon>
        <taxon>Hexapoda</taxon>
        <taxon>Insecta</taxon>
        <taxon>Pterygota</taxon>
        <taxon>Neoptera</taxon>
        <taxon>Endopterygota</taxon>
        <taxon>Diptera</taxon>
        <taxon>Nematocera</taxon>
        <taxon>Culicoidea</taxon>
        <taxon>Culicidae</taxon>
        <taxon>Anophelinae</taxon>
        <taxon>Anopheles</taxon>
    </lineage>
</organism>
<dbReference type="Proteomes" id="UP000075880">
    <property type="component" value="Unassembled WGS sequence"/>
</dbReference>
<dbReference type="GO" id="GO:0005634">
    <property type="term" value="C:nucleus"/>
    <property type="evidence" value="ECO:0007669"/>
    <property type="project" value="TreeGrafter"/>
</dbReference>
<feature type="region of interest" description="Disordered" evidence="6">
    <location>
        <begin position="280"/>
        <end position="301"/>
    </location>
</feature>
<evidence type="ECO:0000313" key="9">
    <source>
        <dbReference type="Proteomes" id="UP000075880"/>
    </source>
</evidence>
<dbReference type="Gene3D" id="1.10.533.10">
    <property type="entry name" value="Death Domain, Fas"/>
    <property type="match status" value="1"/>
</dbReference>
<dbReference type="GO" id="GO:0008270">
    <property type="term" value="F:zinc ion binding"/>
    <property type="evidence" value="ECO:0007669"/>
    <property type="project" value="UniProtKB-KW"/>
</dbReference>
<dbReference type="SMART" id="SM00238">
    <property type="entry name" value="BIR"/>
    <property type="match status" value="3"/>
</dbReference>
<dbReference type="InterPro" id="IPR050784">
    <property type="entry name" value="IAP"/>
</dbReference>
<dbReference type="AlphaFoldDB" id="A0AAG5DPA2"/>
<feature type="compositionally biased region" description="Low complexity" evidence="6">
    <location>
        <begin position="280"/>
        <end position="298"/>
    </location>
</feature>
<evidence type="ECO:0000259" key="7">
    <source>
        <dbReference type="PROSITE" id="PS50089"/>
    </source>
</evidence>
<evidence type="ECO:0000256" key="6">
    <source>
        <dbReference type="SAM" id="MobiDB-lite"/>
    </source>
</evidence>
<dbReference type="PROSITE" id="PS01282">
    <property type="entry name" value="BIR_REPEAT_1"/>
    <property type="match status" value="2"/>
</dbReference>
<dbReference type="InterPro" id="IPR001370">
    <property type="entry name" value="BIR_rpt"/>
</dbReference>
<dbReference type="InterPro" id="IPR001841">
    <property type="entry name" value="Znf_RING"/>
</dbReference>
<evidence type="ECO:0000256" key="1">
    <source>
        <dbReference type="ARBA" id="ARBA00006672"/>
    </source>
</evidence>
<dbReference type="CDD" id="cd14321">
    <property type="entry name" value="UBA_IAPs"/>
    <property type="match status" value="1"/>
</dbReference>
<dbReference type="GO" id="GO:0005737">
    <property type="term" value="C:cytoplasm"/>
    <property type="evidence" value="ECO:0007669"/>
    <property type="project" value="TreeGrafter"/>
</dbReference>
<evidence type="ECO:0000256" key="3">
    <source>
        <dbReference type="ARBA" id="ARBA00022771"/>
    </source>
</evidence>
<dbReference type="Gene3D" id="1.10.8.10">
    <property type="entry name" value="DNA helicase RuvA subunit, C-terminal domain"/>
    <property type="match status" value="1"/>
</dbReference>
<dbReference type="Pfam" id="PF00653">
    <property type="entry name" value="BIR"/>
    <property type="match status" value="3"/>
</dbReference>
<comment type="similarity">
    <text evidence="1">Belongs to the IAP family.</text>
</comment>
<dbReference type="PANTHER" id="PTHR10044:SF139">
    <property type="entry name" value="DEATH-ASSOCIATED INHIBITOR OF APOPTOSIS 2"/>
    <property type="match status" value="1"/>
</dbReference>
<proteinExistence type="inferred from homology"/>
<dbReference type="Pfam" id="PF13920">
    <property type="entry name" value="zf-C3HC4_3"/>
    <property type="match status" value="1"/>
</dbReference>
<feature type="compositionally biased region" description="Basic and acidic residues" evidence="6">
    <location>
        <begin position="422"/>
        <end position="434"/>
    </location>
</feature>
<evidence type="ECO:0000313" key="8">
    <source>
        <dbReference type="EnsemblMetazoa" id="ENSAATROPP012845"/>
    </source>
</evidence>
<keyword evidence="2" id="KW-0479">Metal-binding</keyword>
<dbReference type="CDD" id="cd00022">
    <property type="entry name" value="BIR"/>
    <property type="match status" value="2"/>
</dbReference>
<feature type="domain" description="RING-type" evidence="7">
    <location>
        <begin position="473"/>
        <end position="508"/>
    </location>
</feature>
<sequence>MEMMYAETHRLSSFEGWPAEDATTVSLERSLACAGFYAAGEPGVAKCYFCGIAINVGTRIIDVTETHRRLSPECPFILHPECTDNVRIFDRGELKDEQLRLSTFVHWPVPFISRQALAKSGFYYTHQSDEVQCAYCAGVIGRWEVGDDPFVEHEKFFPTCQKVIENAISSDPIPDPSIGIQPVQMPHVPGYSTLDSRIRSFERWTMGHVQDPVLLSQAGFYYLGVADEVRCFHCDGGLRFWLVDDDPWFEHARCFPKCQFVQLVKGQLFIENVQTQIKQSSASSQQQQHHLEQSQSSSGAVVPSMSLEDALLTEPVQMALLMGLNVGRIRAATMRHLNTFGQPFLTSHELVEAVLDDQIEQQDLQPTTSSRMGRRIENELTQWISTAISSSVAAAQQQTHAQPLIAHVDCVPDGPSSSHIPKLADKSDTVKDETSTASSVPDAHSAAASKMLTDEASVRLEEENKRLKDARECKICMSDEVGVVFCPCGHLVSCVQCAPAVIKCPVCRALIKGRVRTFLS</sequence>
<evidence type="ECO:0000256" key="5">
    <source>
        <dbReference type="PROSITE-ProRule" id="PRU00175"/>
    </source>
</evidence>
<keyword evidence="4" id="KW-0862">Zinc</keyword>
<dbReference type="InterPro" id="IPR011029">
    <property type="entry name" value="DEATH-like_dom_sf"/>
</dbReference>